<accession>A0A1S3YP90</accession>
<dbReference type="STRING" id="4097.A0A1S3YP90"/>
<evidence type="ECO:0000259" key="2">
    <source>
        <dbReference type="Pfam" id="PF22936"/>
    </source>
</evidence>
<feature type="domain" description="Retrovirus-related Pol polyprotein from transposon TNT 1-94-like beta-barrel" evidence="2">
    <location>
        <begin position="179"/>
        <end position="255"/>
    </location>
</feature>
<gene>
    <name evidence="3" type="primary">LOC107778335</name>
</gene>
<sequence>LLVAQALQGFPSSYRTFVSGLNVTGSLPSFIVLRPLLLTEEAHINANASEESNAQTVLLASTQAKTTSNLSSSFNENQPTKGYFHGRGRGKNNKGQYGRGRGYHNSSWSDFQHQSRPPSPATGILGIPPSALTKQCQIYFYYNRTALECINRFNHSFVANNIPKPFAAINLEEVQPTVWYPDSGASAHMTNYPSTLTSHTPYSGLSQVLVGDGTLLSIKSTGSSTLPTTFKPLLLKKVLYVPSLAKNLFSIQRLCADNNYFIEFTNSDFLSRT</sequence>
<feature type="non-terminal residue" evidence="3">
    <location>
        <position position="1"/>
    </location>
</feature>
<dbReference type="InterPro" id="IPR054722">
    <property type="entry name" value="PolX-like_BBD"/>
</dbReference>
<organism evidence="3">
    <name type="scientific">Nicotiana tabacum</name>
    <name type="common">Common tobacco</name>
    <dbReference type="NCBI Taxonomy" id="4097"/>
    <lineage>
        <taxon>Eukaryota</taxon>
        <taxon>Viridiplantae</taxon>
        <taxon>Streptophyta</taxon>
        <taxon>Embryophyta</taxon>
        <taxon>Tracheophyta</taxon>
        <taxon>Spermatophyta</taxon>
        <taxon>Magnoliopsida</taxon>
        <taxon>eudicotyledons</taxon>
        <taxon>Gunneridae</taxon>
        <taxon>Pentapetalae</taxon>
        <taxon>asterids</taxon>
        <taxon>lamiids</taxon>
        <taxon>Solanales</taxon>
        <taxon>Solanaceae</taxon>
        <taxon>Nicotianoideae</taxon>
        <taxon>Nicotianeae</taxon>
        <taxon>Nicotiana</taxon>
    </lineage>
</organism>
<dbReference type="PaxDb" id="4097-A0A1S3YP90"/>
<evidence type="ECO:0000256" key="1">
    <source>
        <dbReference type="SAM" id="MobiDB-lite"/>
    </source>
</evidence>
<protein>
    <recommendedName>
        <fullName evidence="2">Retrovirus-related Pol polyprotein from transposon TNT 1-94-like beta-barrel domain-containing protein</fullName>
    </recommendedName>
</protein>
<reference evidence="3" key="1">
    <citation type="submission" date="2025-08" db="UniProtKB">
        <authorList>
            <consortium name="RefSeq"/>
        </authorList>
    </citation>
    <scope>IDENTIFICATION</scope>
</reference>
<dbReference type="Pfam" id="PF22936">
    <property type="entry name" value="Pol_BBD"/>
    <property type="match status" value="1"/>
</dbReference>
<dbReference type="RefSeq" id="XP_016454059.1">
    <property type="nucleotide sequence ID" value="XM_016598573.1"/>
</dbReference>
<proteinExistence type="predicted"/>
<feature type="compositionally biased region" description="Polar residues" evidence="1">
    <location>
        <begin position="104"/>
        <end position="116"/>
    </location>
</feature>
<dbReference type="OrthoDB" id="1845088at2759"/>
<feature type="compositionally biased region" description="Polar residues" evidence="1">
    <location>
        <begin position="68"/>
        <end position="80"/>
    </location>
</feature>
<dbReference type="KEGG" id="nta:107778335"/>
<dbReference type="PANTHER" id="PTHR47481:SF21">
    <property type="entry name" value="BASIC-LEUCINE ZIPPER TRANSCRIPTION FACTOR Q-RELATED"/>
    <property type="match status" value="1"/>
</dbReference>
<dbReference type="AlphaFoldDB" id="A0A1S3YP90"/>
<feature type="region of interest" description="Disordered" evidence="1">
    <location>
        <begin position="68"/>
        <end position="122"/>
    </location>
</feature>
<name>A0A1S3YP90_TOBAC</name>
<evidence type="ECO:0000313" key="3">
    <source>
        <dbReference type="RefSeq" id="XP_016454059.1"/>
    </source>
</evidence>
<dbReference type="OMA" id="NIPKPFA"/>
<dbReference type="PANTHER" id="PTHR47481">
    <property type="match status" value="1"/>
</dbReference>